<sequence>MAGQPAFIHYDSKEREIFLSQVGNFTPAEREIFHKLCRMWEPEISYNRFSAAIFSNSANAKSDLAKLLDKLKAERHGLITTVMQNGERIPQGIVVCEQGELIFYVKLVEELMTDVQETPTSPLPSQERLAELGFPPPGEYLVDTTFEELALRYSAKAVQGPGILRITLPGGGAYLVSEGQVKRFVTLAIAQAQGFFQSPSLLAAMAALKNASLMDMKRQLNGRVPDFWLDTAERMLKHRKQLETHRKVTIPQGFFSLMAFIAGFITQQVEQAKNAKKADQERRTDLRTLAEHVKEHPGFAMPDKDFAEKIMSFKEKYGDDYSAFRDEFEQTYVIPESGKNLPPVLHVEGHYIHSVNLHTFFLSRINRLSPELMKIYISLMTAYIKRGGKLDEPLFTSPESFENDIAEKVRIEDSLLYQLLQKPQTVAEAIIIASKQSSRVRSVEDMKLILASFFYPDKIKFKELALIFALDVREIYQHAFLRLSILRQIVTRLTGKHESFQRQFSEHVQKLYGNIARQGGSVESAEKRLGDAGGAPDDPEMIPSRPERTAESQGSSGRHQRTSRGSSKPQKAASKSATGAKAEIKKIPKHYSRTEQDSAWKQFSKVVKK</sequence>
<feature type="region of interest" description="Disordered" evidence="1">
    <location>
        <begin position="522"/>
        <end position="609"/>
    </location>
</feature>
<name>A0A098QV21_9SPIO</name>
<dbReference type="RefSeq" id="WP_037548606.1">
    <property type="nucleotide sequence ID" value="NZ_JNUP01000066.1"/>
</dbReference>
<accession>A0A098QV21</accession>
<dbReference type="Proteomes" id="UP000029692">
    <property type="component" value="Unassembled WGS sequence"/>
</dbReference>
<dbReference type="AlphaFoldDB" id="A0A098QV21"/>
<evidence type="ECO:0000313" key="2">
    <source>
        <dbReference type="EMBL" id="KGE71401.1"/>
    </source>
</evidence>
<dbReference type="STRING" id="1480694.DC28_11420"/>
<feature type="compositionally biased region" description="Basic and acidic residues" evidence="1">
    <location>
        <begin position="582"/>
        <end position="598"/>
    </location>
</feature>
<gene>
    <name evidence="2" type="ORF">DC28_11420</name>
</gene>
<keyword evidence="3" id="KW-1185">Reference proteome</keyword>
<evidence type="ECO:0000313" key="3">
    <source>
        <dbReference type="Proteomes" id="UP000029692"/>
    </source>
</evidence>
<comment type="caution">
    <text evidence="2">The sequence shown here is derived from an EMBL/GenBank/DDBJ whole genome shotgun (WGS) entry which is preliminary data.</text>
</comment>
<dbReference type="eggNOG" id="ENOG502ZEZR">
    <property type="taxonomic scope" value="Bacteria"/>
</dbReference>
<protein>
    <submittedName>
        <fullName evidence="2">Uncharacterized protein</fullName>
    </submittedName>
</protein>
<reference evidence="2 3" key="1">
    <citation type="submission" date="2014-05" db="EMBL/GenBank/DDBJ databases">
        <title>De novo Genome Sequence of Spirocheata sp.</title>
        <authorList>
            <person name="Shivani Y."/>
            <person name="Subhash Y."/>
            <person name="Tushar L."/>
            <person name="Sasikala C."/>
            <person name="Ramana C.V."/>
        </authorList>
    </citation>
    <scope>NUCLEOTIDE SEQUENCE [LARGE SCALE GENOMIC DNA]</scope>
    <source>
        <strain evidence="2 3">JC230</strain>
    </source>
</reference>
<organism evidence="2 3">
    <name type="scientific">Spirochaeta lutea</name>
    <dbReference type="NCBI Taxonomy" id="1480694"/>
    <lineage>
        <taxon>Bacteria</taxon>
        <taxon>Pseudomonadati</taxon>
        <taxon>Spirochaetota</taxon>
        <taxon>Spirochaetia</taxon>
        <taxon>Spirochaetales</taxon>
        <taxon>Spirochaetaceae</taxon>
        <taxon>Spirochaeta</taxon>
    </lineage>
</organism>
<dbReference type="EMBL" id="JNUP01000066">
    <property type="protein sequence ID" value="KGE71401.1"/>
    <property type="molecule type" value="Genomic_DNA"/>
</dbReference>
<evidence type="ECO:0000256" key="1">
    <source>
        <dbReference type="SAM" id="MobiDB-lite"/>
    </source>
</evidence>
<feature type="compositionally biased region" description="Low complexity" evidence="1">
    <location>
        <begin position="566"/>
        <end position="581"/>
    </location>
</feature>
<proteinExistence type="predicted"/>
<dbReference type="OrthoDB" id="366939at2"/>